<gene>
    <name evidence="2" type="ORF">IPOD504_LOCUS13747</name>
</gene>
<sequence length="67" mass="7468">MTLPSSQHLGSSFSTHGFDRRLAPERRYGPRPVEAKRSRGRAPLRCSNQIKAIPLLLPTRCNRPGGN</sequence>
<accession>A0ABN8IUS1</accession>
<evidence type="ECO:0000313" key="2">
    <source>
        <dbReference type="EMBL" id="CAH2067147.1"/>
    </source>
</evidence>
<protein>
    <submittedName>
        <fullName evidence="2">Uncharacterized protein</fullName>
    </submittedName>
</protein>
<dbReference type="Proteomes" id="UP000837857">
    <property type="component" value="Chromosome 4"/>
</dbReference>
<keyword evidence="3" id="KW-1185">Reference proteome</keyword>
<feature type="compositionally biased region" description="Polar residues" evidence="1">
    <location>
        <begin position="1"/>
        <end position="15"/>
    </location>
</feature>
<dbReference type="EMBL" id="OW152816">
    <property type="protein sequence ID" value="CAH2067147.1"/>
    <property type="molecule type" value="Genomic_DNA"/>
</dbReference>
<evidence type="ECO:0000313" key="3">
    <source>
        <dbReference type="Proteomes" id="UP000837857"/>
    </source>
</evidence>
<organism evidence="2 3">
    <name type="scientific">Iphiclides podalirius</name>
    <name type="common">scarce swallowtail</name>
    <dbReference type="NCBI Taxonomy" id="110791"/>
    <lineage>
        <taxon>Eukaryota</taxon>
        <taxon>Metazoa</taxon>
        <taxon>Ecdysozoa</taxon>
        <taxon>Arthropoda</taxon>
        <taxon>Hexapoda</taxon>
        <taxon>Insecta</taxon>
        <taxon>Pterygota</taxon>
        <taxon>Neoptera</taxon>
        <taxon>Endopterygota</taxon>
        <taxon>Lepidoptera</taxon>
        <taxon>Glossata</taxon>
        <taxon>Ditrysia</taxon>
        <taxon>Papilionoidea</taxon>
        <taxon>Papilionidae</taxon>
        <taxon>Papilioninae</taxon>
        <taxon>Iphiclides</taxon>
    </lineage>
</organism>
<name>A0ABN8IUS1_9NEOP</name>
<feature type="compositionally biased region" description="Basic and acidic residues" evidence="1">
    <location>
        <begin position="17"/>
        <end position="37"/>
    </location>
</feature>
<feature type="non-terminal residue" evidence="2">
    <location>
        <position position="1"/>
    </location>
</feature>
<proteinExistence type="predicted"/>
<reference evidence="2" key="1">
    <citation type="submission" date="2022-03" db="EMBL/GenBank/DDBJ databases">
        <authorList>
            <person name="Martin H S."/>
        </authorList>
    </citation>
    <scope>NUCLEOTIDE SEQUENCE</scope>
</reference>
<feature type="region of interest" description="Disordered" evidence="1">
    <location>
        <begin position="1"/>
        <end position="42"/>
    </location>
</feature>
<evidence type="ECO:0000256" key="1">
    <source>
        <dbReference type="SAM" id="MobiDB-lite"/>
    </source>
</evidence>